<reference evidence="2 3" key="1">
    <citation type="submission" date="2020-07" db="EMBL/GenBank/DDBJ databases">
        <title>Sequencing the genomes of 1000 actinobacteria strains.</title>
        <authorList>
            <person name="Klenk H.-P."/>
        </authorList>
    </citation>
    <scope>NUCLEOTIDE SEQUENCE [LARGE SCALE GENOMIC DNA]</scope>
    <source>
        <strain evidence="2 3">DSM 29531</strain>
    </source>
</reference>
<organism evidence="2 3">
    <name type="scientific">Allobranchiibius huperziae</name>
    <dbReference type="NCBI Taxonomy" id="1874116"/>
    <lineage>
        <taxon>Bacteria</taxon>
        <taxon>Bacillati</taxon>
        <taxon>Actinomycetota</taxon>
        <taxon>Actinomycetes</taxon>
        <taxon>Micrococcales</taxon>
        <taxon>Dermacoccaceae</taxon>
        <taxon>Allobranchiibius</taxon>
    </lineage>
</organism>
<proteinExistence type="predicted"/>
<dbReference type="AlphaFoldDB" id="A0A853DER8"/>
<dbReference type="InterPro" id="IPR021202">
    <property type="entry name" value="Rv3654c-like"/>
</dbReference>
<evidence type="ECO:0000313" key="2">
    <source>
        <dbReference type="EMBL" id="NYJ73411.1"/>
    </source>
</evidence>
<keyword evidence="1" id="KW-0472">Membrane</keyword>
<keyword evidence="1" id="KW-1133">Transmembrane helix</keyword>
<evidence type="ECO:0000313" key="3">
    <source>
        <dbReference type="Proteomes" id="UP000571817"/>
    </source>
</evidence>
<evidence type="ECO:0000256" key="1">
    <source>
        <dbReference type="SAM" id="Phobius"/>
    </source>
</evidence>
<keyword evidence="1" id="KW-0812">Transmembrane</keyword>
<comment type="caution">
    <text evidence="2">The sequence shown here is derived from an EMBL/GenBank/DDBJ whole genome shotgun (WGS) entry which is preliminary data.</text>
</comment>
<sequence length="129" mass="12583">MRWARDRGSGTVLMVGVIAVVLCVLGGGLALVSAVQASMRARTAADMAALAGESALLKGGVDPCAAAARVASAGGATLRTCTPTGDSVTVDVTVVTGATARLGLGAATARSRAGYSAGIPRSTAAVPWL</sequence>
<keyword evidence="3" id="KW-1185">Reference proteome</keyword>
<accession>A0A853DER8</accession>
<dbReference type="NCBIfam" id="TIGR03816">
    <property type="entry name" value="tadE_like_DECH"/>
    <property type="match status" value="1"/>
</dbReference>
<dbReference type="EMBL" id="JACCFW010000001">
    <property type="protein sequence ID" value="NYJ73411.1"/>
    <property type="molecule type" value="Genomic_DNA"/>
</dbReference>
<name>A0A853DER8_9MICO</name>
<dbReference type="RefSeq" id="WP_343048374.1">
    <property type="nucleotide sequence ID" value="NZ_JACCFW010000001.1"/>
</dbReference>
<dbReference type="Proteomes" id="UP000571817">
    <property type="component" value="Unassembled WGS sequence"/>
</dbReference>
<protein>
    <submittedName>
        <fullName evidence="2">Secretion/DNA translocation related TadE-like protein</fullName>
    </submittedName>
</protein>
<feature type="transmembrane region" description="Helical" evidence="1">
    <location>
        <begin position="12"/>
        <end position="32"/>
    </location>
</feature>
<gene>
    <name evidence="2" type="ORF">HNR15_000374</name>
</gene>